<name>A0A7R9P3N8_TIMCA</name>
<proteinExistence type="predicted"/>
<dbReference type="AlphaFoldDB" id="A0A7R9P3N8"/>
<evidence type="ECO:0000256" key="1">
    <source>
        <dbReference type="SAM" id="MobiDB-lite"/>
    </source>
</evidence>
<feature type="region of interest" description="Disordered" evidence="1">
    <location>
        <begin position="89"/>
        <end position="141"/>
    </location>
</feature>
<sequence>MGASYAIYARSLKRQVGFFVVALGITWGTTGLRRHRRNILYCLKRGVRGFEFHQRIVSVLFLNDFGAVDEFLELSTNYGPQADLRVESAAHPTEQELQANESSDVETAEPTPEPVPKKRKGVRKREEESKNKDQDFPCVNRHAPCNQHKDKINFSEQHNAHVIEAQKGYDSKIKDKISAKETENQTVLGFDLQQVLPCLLLSTNIVYYKRLLSVYTLTIRECSSMDSSECYMWQEATGDNEGNKVKWLKIRWLRYTPDFGVIQYKYSLDEVEPVKVLKLKIDVRGGRLSKQQPNLGETMITVVNRSYNQPFGINPLKTRDVLPMLSLMDQDCHDFYRKLPIFGRALEFDEIQEQFKEDN</sequence>
<organism evidence="2">
    <name type="scientific">Timema californicum</name>
    <name type="common">California timema</name>
    <name type="synonym">Walking stick</name>
    <dbReference type="NCBI Taxonomy" id="61474"/>
    <lineage>
        <taxon>Eukaryota</taxon>
        <taxon>Metazoa</taxon>
        <taxon>Ecdysozoa</taxon>
        <taxon>Arthropoda</taxon>
        <taxon>Hexapoda</taxon>
        <taxon>Insecta</taxon>
        <taxon>Pterygota</taxon>
        <taxon>Neoptera</taxon>
        <taxon>Polyneoptera</taxon>
        <taxon>Phasmatodea</taxon>
        <taxon>Timematodea</taxon>
        <taxon>Timematoidea</taxon>
        <taxon>Timematidae</taxon>
        <taxon>Timema</taxon>
    </lineage>
</organism>
<dbReference type="EMBL" id="OE179495">
    <property type="protein sequence ID" value="CAD7568945.1"/>
    <property type="molecule type" value="Genomic_DNA"/>
</dbReference>
<protein>
    <submittedName>
        <fullName evidence="2">(California timema) hypothetical protein</fullName>
    </submittedName>
</protein>
<evidence type="ECO:0000313" key="2">
    <source>
        <dbReference type="EMBL" id="CAD7568945.1"/>
    </source>
</evidence>
<feature type="compositionally biased region" description="Basic and acidic residues" evidence="1">
    <location>
        <begin position="124"/>
        <end position="135"/>
    </location>
</feature>
<gene>
    <name evidence="2" type="ORF">TCMB3V08_LOCUS1695</name>
</gene>
<accession>A0A7R9P3N8</accession>
<reference evidence="2" key="1">
    <citation type="submission" date="2020-11" db="EMBL/GenBank/DDBJ databases">
        <authorList>
            <person name="Tran Van P."/>
        </authorList>
    </citation>
    <scope>NUCLEOTIDE SEQUENCE</scope>
</reference>